<proteinExistence type="predicted"/>
<dbReference type="EMBL" id="FOHB01000005">
    <property type="protein sequence ID" value="SES33095.1"/>
    <property type="molecule type" value="Genomic_DNA"/>
</dbReference>
<gene>
    <name evidence="2" type="ORF">SAMN05216199_2899</name>
</gene>
<protein>
    <submittedName>
        <fullName evidence="2">Uncharacterized protein</fullName>
    </submittedName>
</protein>
<name>A0A1H9WGX3_9MICO</name>
<dbReference type="OrthoDB" id="4867143at2"/>
<sequence length="291" mass="30569">MADDAVSREPLDRRAALSAAWRRGRPLVAVVAAALLWWPTGFWGLDAWLHVPLRAIDGDVVVLSATASAAVVAALVAAPWPRLAVVAGCSALAWWMSAPAVDSAPDEREVLVLLLLAAAVVGLLVGRRAGRGPVAVAGVLAVVAALTQATWPTGAALAVALALPFAVATWDRVAPTLWAVAGVLLLWLAVSLGALALRHGWDILHPRMDVGSKRGELRLVVEAAWSFLRTQWQHAATDLLTGHVGWFWVAAALAVVLVVGRVVLAPVRRRWAPTGGATQPAARVTSGAPRR</sequence>
<dbReference type="RefSeq" id="WP_091759423.1">
    <property type="nucleotide sequence ID" value="NZ_FOHB01000005.1"/>
</dbReference>
<dbReference type="Proteomes" id="UP000199019">
    <property type="component" value="Unassembled WGS sequence"/>
</dbReference>
<dbReference type="AlphaFoldDB" id="A0A1H9WGX3"/>
<keyword evidence="1" id="KW-1133">Transmembrane helix</keyword>
<evidence type="ECO:0000256" key="1">
    <source>
        <dbReference type="SAM" id="Phobius"/>
    </source>
</evidence>
<feature type="transmembrane region" description="Helical" evidence="1">
    <location>
        <begin position="27"/>
        <end position="48"/>
    </location>
</feature>
<feature type="transmembrane region" description="Helical" evidence="1">
    <location>
        <begin position="245"/>
        <end position="264"/>
    </location>
</feature>
<feature type="transmembrane region" description="Helical" evidence="1">
    <location>
        <begin position="177"/>
        <end position="197"/>
    </location>
</feature>
<evidence type="ECO:0000313" key="3">
    <source>
        <dbReference type="Proteomes" id="UP000199019"/>
    </source>
</evidence>
<reference evidence="3" key="1">
    <citation type="submission" date="2016-10" db="EMBL/GenBank/DDBJ databases">
        <authorList>
            <person name="Varghese N."/>
            <person name="Submissions S."/>
        </authorList>
    </citation>
    <scope>NUCLEOTIDE SEQUENCE [LARGE SCALE GENOMIC DNA]</scope>
    <source>
        <strain evidence="3">CGMCC 1.6963</strain>
    </source>
</reference>
<keyword evidence="1" id="KW-0472">Membrane</keyword>
<accession>A0A1H9WGX3</accession>
<feature type="transmembrane region" description="Helical" evidence="1">
    <location>
        <begin position="60"/>
        <end position="77"/>
    </location>
</feature>
<evidence type="ECO:0000313" key="2">
    <source>
        <dbReference type="EMBL" id="SES33095.1"/>
    </source>
</evidence>
<feature type="transmembrane region" description="Helical" evidence="1">
    <location>
        <begin position="149"/>
        <end position="170"/>
    </location>
</feature>
<keyword evidence="1" id="KW-0812">Transmembrane</keyword>
<keyword evidence="3" id="KW-1185">Reference proteome</keyword>
<organism evidence="2 3">
    <name type="scientific">Pedococcus cremeus</name>
    <dbReference type="NCBI Taxonomy" id="587636"/>
    <lineage>
        <taxon>Bacteria</taxon>
        <taxon>Bacillati</taxon>
        <taxon>Actinomycetota</taxon>
        <taxon>Actinomycetes</taxon>
        <taxon>Micrococcales</taxon>
        <taxon>Intrasporangiaceae</taxon>
        <taxon>Pedococcus</taxon>
    </lineage>
</organism>
<feature type="transmembrane region" description="Helical" evidence="1">
    <location>
        <begin position="110"/>
        <end position="129"/>
    </location>
</feature>